<accession>A0ABD3P961</accession>
<dbReference type="InterPro" id="IPR027417">
    <property type="entry name" value="P-loop_NTPase"/>
</dbReference>
<dbReference type="Gene3D" id="3.40.50.300">
    <property type="entry name" value="P-loop containing nucleotide triphosphate hydrolases"/>
    <property type="match status" value="1"/>
</dbReference>
<evidence type="ECO:0000313" key="3">
    <source>
        <dbReference type="EMBL" id="KAL3784660.1"/>
    </source>
</evidence>
<feature type="region of interest" description="Disordered" evidence="1">
    <location>
        <begin position="1"/>
        <end position="25"/>
    </location>
</feature>
<dbReference type="EMBL" id="JABMIG020000231">
    <property type="protein sequence ID" value="KAL3784660.1"/>
    <property type="molecule type" value="Genomic_DNA"/>
</dbReference>
<proteinExistence type="predicted"/>
<dbReference type="InterPro" id="IPR053159">
    <property type="entry name" value="Hybrid_Histidine_Kinase"/>
</dbReference>
<evidence type="ECO:0000256" key="1">
    <source>
        <dbReference type="SAM" id="MobiDB-lite"/>
    </source>
</evidence>
<comment type="caution">
    <text evidence="3">The sequence shown here is derived from an EMBL/GenBank/DDBJ whole genome shotgun (WGS) entry which is preliminary data.</text>
</comment>
<dbReference type="InterPro" id="IPR011990">
    <property type="entry name" value="TPR-like_helical_dom_sf"/>
</dbReference>
<evidence type="ECO:0000259" key="2">
    <source>
        <dbReference type="Pfam" id="PF13191"/>
    </source>
</evidence>
<protein>
    <recommendedName>
        <fullName evidence="2">Orc1-like AAA ATPase domain-containing protein</fullName>
    </recommendedName>
</protein>
<dbReference type="PANTHER" id="PTHR43642">
    <property type="entry name" value="HYBRID SIGNAL TRANSDUCTION HISTIDINE KINASE G"/>
    <property type="match status" value="1"/>
</dbReference>
<organism evidence="3 4">
    <name type="scientific">Cyclotella cryptica</name>
    <dbReference type="NCBI Taxonomy" id="29204"/>
    <lineage>
        <taxon>Eukaryota</taxon>
        <taxon>Sar</taxon>
        <taxon>Stramenopiles</taxon>
        <taxon>Ochrophyta</taxon>
        <taxon>Bacillariophyta</taxon>
        <taxon>Coscinodiscophyceae</taxon>
        <taxon>Thalassiosirophycidae</taxon>
        <taxon>Stephanodiscales</taxon>
        <taxon>Stephanodiscaceae</taxon>
        <taxon>Cyclotella</taxon>
    </lineage>
</organism>
<feature type="domain" description="Orc1-like AAA ATPase" evidence="2">
    <location>
        <begin position="382"/>
        <end position="538"/>
    </location>
</feature>
<dbReference type="InterPro" id="IPR041664">
    <property type="entry name" value="AAA_16"/>
</dbReference>
<keyword evidence="4" id="KW-1185">Reference proteome</keyword>
<evidence type="ECO:0000313" key="4">
    <source>
        <dbReference type="Proteomes" id="UP001516023"/>
    </source>
</evidence>
<sequence length="1356" mass="151242">MFRSVPSALDADGNAGNDLTRYTDDESRQQRWGSIIDKIEVNFAESVNEDERPMVQFQKATASSTTDDYFSALSAPGMASHFQPAARFGRSCSTFSRRKLTEWIQLQKMNTSRDISDRKKYFERSVRILHSLVLKMIIAIVKAGKTEMVVAVHPDIITSENIMVHHSAEDGETAHFIQSESMDGSSLDGLATKYCAMKALGMVAYELLMMGDGHPVSFFLPSVPSDIGGTHLQLSICGIGECIGAEAHERNQADAKAPRTAVDKTQGRITNVMLNSGVPYPLCRFVVDLLGEDCSDGLLLRSDNSFASFSDILSDLKQMINNPEAFIHLSVRDQWRLAFGNKMHGRESEKKMIMDAASRTTGTTSNDALFEALSLLLPQNKRQIVMVSGKPGSGKSRLVMEAKTDLENKGWIFLSCKFDRIVHAEPLSVMASAFDEFLEQCLGSSRQPQISTNLKTLMLPNDVSILTTHVPCLVKYLDGPPGPVAGVEVSKEEMHQLFHQLLHVLSVAGQPIAFFADDLQWADAASIDLFVALSEASEPVLSRTHCDTHTKSKIMLIGSYRDDEVHSDHLLADTLRQLKSRNSSFEVTDIAVRGFSLETLNQIVSESLCLPLRRTKFLTEIILQKTDGIVIHIIELIGRLTMDRILCHSFVKGWEWDSEVIEGYPISDSVAELFVFKLNKLPLYALRALQICSIFGTQIEQRVISFVQDFDGEQSVDIIAGLKDALALGLIEMTDTTNVFKFAHDIIAQAAFDLISDDERSVLLRKLASALIRNASAANEIDRIIFVAVDLVNRIKNDVVTDPEERVLYACMNEKAGKKALAVPDFSSAVKYSESGLAFLDVCHWNTHHELTMSLHQTSVAALYSCPHGNRELLKERIEAVFRRSKTLDEEFKTRHVWIRVLSTTSLEEAIEACHALLERLEEPIDLSKYSSSHLYSELVRAKDLFSEKRQQFSMMSPMADLNKRNAMKIMSSLIIYYHQQSSNFAGLVSSRMVETTIKYGYCEESVFAVASFAATIVRVLGDIDEGSSWARMALSLLTRFRHNVNALLPAVYAAVYGLVLILTEPIQATLSPLLRGCSLAFDYGSIQFAVGNAEYLNNASGHDILTLLSTFPVNVLLGEIDVLAHKCAQHCQLPAVERVFAPLHHVLRDLKGLDQQALAPLGYVYDTSVLQDSAYGKKDLHNLDTQLMIHIAHAFMLGDMKKVQSLAEMFEDLITKKHFVFNCVIIEFYAGLAACQFARETLEKGWEDKAEQVRESMEKMCSHSKWNFENKYLLIRAECHYTKGNINAAAECYESSIISARNHKLVHEEAVACELAGNFFREQGDKSKSHTMFGGAHKAYMNWGAVKKAKTLPQA</sequence>
<reference evidence="3 4" key="1">
    <citation type="journal article" date="2020" name="G3 (Bethesda)">
        <title>Improved Reference Genome for Cyclotella cryptica CCMP332, a Model for Cell Wall Morphogenesis, Salinity Adaptation, and Lipid Production in Diatoms (Bacillariophyta).</title>
        <authorList>
            <person name="Roberts W.R."/>
            <person name="Downey K.M."/>
            <person name="Ruck E.C."/>
            <person name="Traller J.C."/>
            <person name="Alverson A.J."/>
        </authorList>
    </citation>
    <scope>NUCLEOTIDE SEQUENCE [LARGE SCALE GENOMIC DNA]</scope>
    <source>
        <strain evidence="3 4">CCMP332</strain>
    </source>
</reference>
<dbReference type="SUPFAM" id="SSF52540">
    <property type="entry name" value="P-loop containing nucleoside triphosphate hydrolases"/>
    <property type="match status" value="1"/>
</dbReference>
<dbReference type="Proteomes" id="UP001516023">
    <property type="component" value="Unassembled WGS sequence"/>
</dbReference>
<dbReference type="SUPFAM" id="SSF48452">
    <property type="entry name" value="TPR-like"/>
    <property type="match status" value="1"/>
</dbReference>
<gene>
    <name evidence="3" type="ORF">HJC23_012176</name>
</gene>
<name>A0ABD3P961_9STRA</name>
<dbReference type="PANTHER" id="PTHR43642:SF1">
    <property type="entry name" value="HYBRID SIGNAL TRANSDUCTION HISTIDINE KINASE G"/>
    <property type="match status" value="1"/>
</dbReference>
<dbReference type="Pfam" id="PF13191">
    <property type="entry name" value="AAA_16"/>
    <property type="match status" value="1"/>
</dbReference>